<sequence>MYLDNKNIKVLNKRFEGKALTKQEKRRLTRTTRAIKKYDNIHEQNRKVNMDDIMA</sequence>
<dbReference type="EMBL" id="FQXR01000002">
    <property type="protein sequence ID" value="SHH31533.1"/>
    <property type="molecule type" value="Genomic_DNA"/>
</dbReference>
<keyword evidence="2" id="KW-1185">Reference proteome</keyword>
<evidence type="ECO:0000313" key="1">
    <source>
        <dbReference type="EMBL" id="SHH31533.1"/>
    </source>
</evidence>
<evidence type="ECO:0000313" key="2">
    <source>
        <dbReference type="Proteomes" id="UP000184389"/>
    </source>
</evidence>
<accession>A0A1M5S0H1</accession>
<dbReference type="STRING" id="1123281.SAMN02745180_00024"/>
<dbReference type="RefSeq" id="WP_159429078.1">
    <property type="nucleotide sequence ID" value="NZ_FQXR01000002.1"/>
</dbReference>
<gene>
    <name evidence="1" type="ORF">SAMN02745180_00024</name>
</gene>
<name>A0A1M5S0H1_9FIRM</name>
<dbReference type="Proteomes" id="UP000184389">
    <property type="component" value="Unassembled WGS sequence"/>
</dbReference>
<reference evidence="1 2" key="1">
    <citation type="submission" date="2016-11" db="EMBL/GenBank/DDBJ databases">
        <authorList>
            <person name="Jaros S."/>
            <person name="Januszkiewicz K."/>
            <person name="Wedrychowicz H."/>
        </authorList>
    </citation>
    <scope>NUCLEOTIDE SEQUENCE [LARGE SCALE GENOMIC DNA]</scope>
    <source>
        <strain evidence="1 2">DSM 13106</strain>
    </source>
</reference>
<dbReference type="AlphaFoldDB" id="A0A1M5S0H1"/>
<proteinExistence type="predicted"/>
<protein>
    <submittedName>
        <fullName evidence="1">Uncharacterized protein</fullName>
    </submittedName>
</protein>
<organism evidence="1 2">
    <name type="scientific">Sporanaerobacter acetigenes DSM 13106</name>
    <dbReference type="NCBI Taxonomy" id="1123281"/>
    <lineage>
        <taxon>Bacteria</taxon>
        <taxon>Bacillati</taxon>
        <taxon>Bacillota</taxon>
        <taxon>Tissierellia</taxon>
        <taxon>Tissierellales</taxon>
        <taxon>Sporanaerobacteraceae</taxon>
        <taxon>Sporanaerobacter</taxon>
    </lineage>
</organism>